<feature type="domain" description="Aspartate carbamoyltransferase regulatory subunit C-terminal" evidence="5">
    <location>
        <begin position="96"/>
        <end position="138"/>
    </location>
</feature>
<dbReference type="AlphaFoldDB" id="A0A1Y4LQM0"/>
<reference evidence="7" key="2">
    <citation type="journal article" date="2018" name="BMC Genomics">
        <title>Whole genome sequencing and function prediction of 133 gut anaerobes isolated from chicken caecum in pure cultures.</title>
        <authorList>
            <person name="Medvecky M."/>
            <person name="Cejkova D."/>
            <person name="Polansky O."/>
            <person name="Karasova D."/>
            <person name="Kubasova T."/>
            <person name="Cizek A."/>
            <person name="Rychlik I."/>
        </authorList>
    </citation>
    <scope>NUCLEOTIDE SEQUENCE</scope>
    <source>
        <strain evidence="7">An179</strain>
        <strain evidence="6">An180</strain>
    </source>
</reference>
<comment type="caution">
    <text evidence="7">The sequence shown here is derived from an EMBL/GenBank/DDBJ whole genome shotgun (WGS) entry which is preliminary data.</text>
</comment>
<accession>A0A1Y4LQM0</accession>
<evidence type="ECO:0000313" key="6">
    <source>
        <dbReference type="EMBL" id="OUP52464.1"/>
    </source>
</evidence>
<evidence type="ECO:0000313" key="8">
    <source>
        <dbReference type="Proteomes" id="UP000195326"/>
    </source>
</evidence>
<feature type="domain" description="Aspartate carbamoyltransferase regulatory subunit N-terminal" evidence="4">
    <location>
        <begin position="2"/>
        <end position="90"/>
    </location>
</feature>
<organism evidence="7 8">
    <name type="scientific">Butyricicoccus pullicaecorum</name>
    <dbReference type="NCBI Taxonomy" id="501571"/>
    <lineage>
        <taxon>Bacteria</taxon>
        <taxon>Bacillati</taxon>
        <taxon>Bacillota</taxon>
        <taxon>Clostridia</taxon>
        <taxon>Eubacteriales</taxon>
        <taxon>Butyricicoccaceae</taxon>
        <taxon>Butyricicoccus</taxon>
    </lineage>
</organism>
<dbReference type="Proteomes" id="UP000195326">
    <property type="component" value="Unassembled WGS sequence"/>
</dbReference>
<dbReference type="NCBIfam" id="NF002063">
    <property type="entry name" value="PRK00893.1-3"/>
    <property type="match status" value="1"/>
</dbReference>
<gene>
    <name evidence="7" type="ORF">B5F15_10585</name>
    <name evidence="6" type="ORF">B5F17_09390</name>
</gene>
<reference evidence="8 9" key="1">
    <citation type="submission" date="2017-04" db="EMBL/GenBank/DDBJ databases">
        <title>Function of individual gut microbiota members based on whole genome sequencing of pure cultures obtained from chicken caecum.</title>
        <authorList>
            <person name="Medvecky M."/>
            <person name="Cejkova D."/>
            <person name="Polansky O."/>
            <person name="Karasova D."/>
            <person name="Kubasova T."/>
            <person name="Cizek A."/>
            <person name="Rychlik I."/>
        </authorList>
    </citation>
    <scope>NUCLEOTIDE SEQUENCE [LARGE SCALE GENOMIC DNA]</scope>
    <source>
        <strain evidence="8">An179</strain>
        <strain evidence="9">An180</strain>
    </source>
</reference>
<keyword evidence="3" id="KW-0665">Pyrimidine biosynthesis</keyword>
<evidence type="ECO:0000313" key="7">
    <source>
        <dbReference type="EMBL" id="OUP57251.1"/>
    </source>
</evidence>
<proteinExistence type="predicted"/>
<protein>
    <submittedName>
        <fullName evidence="7">Aspartate carbamoyltransferase regulatory subunit</fullName>
    </submittedName>
</protein>
<dbReference type="PANTHER" id="PTHR35805:SF1">
    <property type="entry name" value="ASPARTATE CARBAMOYLTRANSFERASE REGULATORY CHAIN"/>
    <property type="match status" value="1"/>
</dbReference>
<keyword evidence="7" id="KW-0808">Transferase</keyword>
<evidence type="ECO:0000313" key="9">
    <source>
        <dbReference type="Proteomes" id="UP000195897"/>
    </source>
</evidence>
<evidence type="ECO:0000256" key="2">
    <source>
        <dbReference type="ARBA" id="ARBA00022833"/>
    </source>
</evidence>
<dbReference type="GO" id="GO:0006207">
    <property type="term" value="P:'de novo' pyrimidine nucleobase biosynthetic process"/>
    <property type="evidence" value="ECO:0007669"/>
    <property type="project" value="InterPro"/>
</dbReference>
<dbReference type="Proteomes" id="UP000195897">
    <property type="component" value="Unassembled WGS sequence"/>
</dbReference>
<sequence length="141" mass="16007">MLNIDSIQNGIVIDHIKAGTGMQIYHLAGLDQLDCCVALIRNARSGKHGHKDIIKIESMIDLDLDVLGYLDPDITIDIIRDGKIVEKKKLVKPKTLKNVIRCRNPRCITTIEEEIDHIFVLGENGKYRCLYCEQEPNKQNP</sequence>
<dbReference type="SUPFAM" id="SSF57825">
    <property type="entry name" value="Aspartate carbamoyltransferase, Regulatory-chain, C-terminal domain"/>
    <property type="match status" value="1"/>
</dbReference>
<evidence type="ECO:0000256" key="1">
    <source>
        <dbReference type="ARBA" id="ARBA00022723"/>
    </source>
</evidence>
<dbReference type="GO" id="GO:0006221">
    <property type="term" value="P:pyrimidine nucleotide biosynthetic process"/>
    <property type="evidence" value="ECO:0007669"/>
    <property type="project" value="UniProtKB-KW"/>
</dbReference>
<dbReference type="InterPro" id="IPR020545">
    <property type="entry name" value="Asp_carbamoyltransf_reg_N"/>
</dbReference>
<dbReference type="Pfam" id="PF02748">
    <property type="entry name" value="PyrI_C"/>
    <property type="match status" value="1"/>
</dbReference>
<evidence type="ECO:0000259" key="4">
    <source>
        <dbReference type="Pfam" id="PF01948"/>
    </source>
</evidence>
<dbReference type="InterPro" id="IPR036793">
    <property type="entry name" value="Asp_carbatrfase_reg_N_sf"/>
</dbReference>
<dbReference type="STRING" id="501571.GCA_900143195_03060"/>
<dbReference type="InterPro" id="IPR020542">
    <property type="entry name" value="Asp_carbamoyltrfase_reg_C"/>
</dbReference>
<dbReference type="GO" id="GO:0016740">
    <property type="term" value="F:transferase activity"/>
    <property type="evidence" value="ECO:0007669"/>
    <property type="project" value="UniProtKB-KW"/>
</dbReference>
<dbReference type="EMBL" id="NFKK01000010">
    <property type="protein sequence ID" value="OUP52464.1"/>
    <property type="molecule type" value="Genomic_DNA"/>
</dbReference>
<dbReference type="InterPro" id="IPR002801">
    <property type="entry name" value="Asp_carbamoylTrfase_reg"/>
</dbReference>
<dbReference type="Pfam" id="PF01948">
    <property type="entry name" value="PyrI"/>
    <property type="match status" value="1"/>
</dbReference>
<dbReference type="GO" id="GO:0046872">
    <property type="term" value="F:metal ion binding"/>
    <property type="evidence" value="ECO:0007669"/>
    <property type="project" value="UniProtKB-KW"/>
</dbReference>
<keyword evidence="2" id="KW-0862">Zinc</keyword>
<dbReference type="Gene3D" id="2.30.30.20">
    <property type="entry name" value="Aspartate carbamoyltransferase regulatory subunit, C-terminal domain"/>
    <property type="match status" value="1"/>
</dbReference>
<dbReference type="PANTHER" id="PTHR35805">
    <property type="entry name" value="ASPARTATE CARBAMOYLTRANSFERASE REGULATORY CHAIN"/>
    <property type="match status" value="1"/>
</dbReference>
<dbReference type="GO" id="GO:0009347">
    <property type="term" value="C:aspartate carbamoyltransferase complex"/>
    <property type="evidence" value="ECO:0007669"/>
    <property type="project" value="InterPro"/>
</dbReference>
<dbReference type="EMBL" id="NFKL01000014">
    <property type="protein sequence ID" value="OUP57251.1"/>
    <property type="molecule type" value="Genomic_DNA"/>
</dbReference>
<evidence type="ECO:0000256" key="3">
    <source>
        <dbReference type="ARBA" id="ARBA00022975"/>
    </source>
</evidence>
<dbReference type="Gene3D" id="3.30.70.140">
    <property type="entry name" value="Aspartate carbamoyltransferase regulatory subunit, N-terminal domain"/>
    <property type="match status" value="1"/>
</dbReference>
<dbReference type="RefSeq" id="WP_087373344.1">
    <property type="nucleotide sequence ID" value="NZ_NFKK01000010.1"/>
</dbReference>
<name>A0A1Y4LQM0_9FIRM</name>
<dbReference type="SUPFAM" id="SSF54893">
    <property type="entry name" value="Aspartate carbamoyltransferase, Regulatory-chain, N-terminal domain"/>
    <property type="match status" value="1"/>
</dbReference>
<dbReference type="InterPro" id="IPR036792">
    <property type="entry name" value="Asp_carbatrfase_reg_C_sf"/>
</dbReference>
<evidence type="ECO:0000259" key="5">
    <source>
        <dbReference type="Pfam" id="PF02748"/>
    </source>
</evidence>
<keyword evidence="1" id="KW-0479">Metal-binding</keyword>